<evidence type="ECO:0000313" key="5">
    <source>
        <dbReference type="EMBL" id="PRX62130.1"/>
    </source>
</evidence>
<keyword evidence="3" id="KW-0472">Membrane</keyword>
<name>A0A2T0MTV7_9ACTN</name>
<keyword evidence="6" id="KW-1185">Reference proteome</keyword>
<dbReference type="PANTHER" id="PTHR11844:SF33">
    <property type="entry name" value="TISSUE INHIBITOR OF METALLOPROTEINASE"/>
    <property type="match status" value="1"/>
</dbReference>
<keyword evidence="3" id="KW-0812">Transmembrane</keyword>
<proteinExistence type="predicted"/>
<comment type="subcellular location">
    <subcellularLocation>
        <location evidence="1">Secreted</location>
    </subcellularLocation>
</comment>
<dbReference type="AlphaFoldDB" id="A0A2T0MTV7"/>
<dbReference type="GO" id="GO:0005615">
    <property type="term" value="C:extracellular space"/>
    <property type="evidence" value="ECO:0007669"/>
    <property type="project" value="TreeGrafter"/>
</dbReference>
<evidence type="ECO:0000256" key="4">
    <source>
        <dbReference type="SAM" id="SignalP"/>
    </source>
</evidence>
<dbReference type="SUPFAM" id="SSF50242">
    <property type="entry name" value="TIMP-like"/>
    <property type="match status" value="1"/>
</dbReference>
<keyword evidence="3" id="KW-1133">Transmembrane helix</keyword>
<feature type="signal peptide" evidence="4">
    <location>
        <begin position="1"/>
        <end position="23"/>
    </location>
</feature>
<dbReference type="PROSITE" id="PS51257">
    <property type="entry name" value="PROKAR_LIPOPROTEIN"/>
    <property type="match status" value="1"/>
</dbReference>
<gene>
    <name evidence="5" type="ORF">B0I32_11383</name>
</gene>
<dbReference type="GO" id="GO:0008191">
    <property type="term" value="F:metalloendopeptidase inhibitor activity"/>
    <property type="evidence" value="ECO:0007669"/>
    <property type="project" value="InterPro"/>
</dbReference>
<evidence type="ECO:0000256" key="2">
    <source>
        <dbReference type="ARBA" id="ARBA00022525"/>
    </source>
</evidence>
<evidence type="ECO:0000256" key="3">
    <source>
        <dbReference type="SAM" id="Phobius"/>
    </source>
</evidence>
<dbReference type="Gene3D" id="2.40.50.120">
    <property type="match status" value="1"/>
</dbReference>
<dbReference type="GO" id="GO:0051045">
    <property type="term" value="P:negative regulation of membrane protein ectodomain proteolysis"/>
    <property type="evidence" value="ECO:0007669"/>
    <property type="project" value="TreeGrafter"/>
</dbReference>
<feature type="transmembrane region" description="Helical" evidence="3">
    <location>
        <begin position="170"/>
        <end position="189"/>
    </location>
</feature>
<protein>
    <submittedName>
        <fullName evidence="5">Tissue inhibitor of metalloproteinase</fullName>
    </submittedName>
</protein>
<dbReference type="InterPro" id="IPR008993">
    <property type="entry name" value="TIMP-like_OB-fold"/>
</dbReference>
<dbReference type="GO" id="GO:0031012">
    <property type="term" value="C:extracellular matrix"/>
    <property type="evidence" value="ECO:0007669"/>
    <property type="project" value="TreeGrafter"/>
</dbReference>
<accession>A0A2T0MTV7</accession>
<reference evidence="5 6" key="1">
    <citation type="submission" date="2018-03" db="EMBL/GenBank/DDBJ databases">
        <title>Genomic Encyclopedia of Type Strains, Phase III (KMG-III): the genomes of soil and plant-associated and newly described type strains.</title>
        <authorList>
            <person name="Whitman W."/>
        </authorList>
    </citation>
    <scope>NUCLEOTIDE SEQUENCE [LARGE SCALE GENOMIC DNA]</scope>
    <source>
        <strain evidence="5 6">CGMCC 4.7104</strain>
    </source>
</reference>
<organism evidence="5 6">
    <name type="scientific">Nonomuraea fuscirosea</name>
    <dbReference type="NCBI Taxonomy" id="1291556"/>
    <lineage>
        <taxon>Bacteria</taxon>
        <taxon>Bacillati</taxon>
        <taxon>Actinomycetota</taxon>
        <taxon>Actinomycetes</taxon>
        <taxon>Streptosporangiales</taxon>
        <taxon>Streptosporangiaceae</taxon>
        <taxon>Nonomuraea</taxon>
    </lineage>
</organism>
<sequence length="196" mass="20424">MRVLAAFSMATALFLVSAGPVTAAAGCSCAIRTPKQQVSEATAVFTATVTDVRVDEPMLNGGAVTARLRGDHVYKGTPNAEVEVFTEAQGAACGYEFVKGARYLVFARTRDSGLATTMCSGNRRLPAGDHPLRLSDRTQGMGPLTPELITALGTPVRVDAGPAPAPDRTGVTVIAVLAAAIVLAGATWVRRRARAR</sequence>
<dbReference type="Proteomes" id="UP000238312">
    <property type="component" value="Unassembled WGS sequence"/>
</dbReference>
<dbReference type="PANTHER" id="PTHR11844">
    <property type="entry name" value="METALLOPROTEASE INHIBITOR"/>
    <property type="match status" value="1"/>
</dbReference>
<evidence type="ECO:0000256" key="1">
    <source>
        <dbReference type="ARBA" id="ARBA00004613"/>
    </source>
</evidence>
<dbReference type="EMBL" id="PVNG01000013">
    <property type="protein sequence ID" value="PRX62130.1"/>
    <property type="molecule type" value="Genomic_DNA"/>
</dbReference>
<dbReference type="GO" id="GO:0002020">
    <property type="term" value="F:protease binding"/>
    <property type="evidence" value="ECO:0007669"/>
    <property type="project" value="TreeGrafter"/>
</dbReference>
<feature type="chain" id="PRO_5015733828" evidence="4">
    <location>
        <begin position="24"/>
        <end position="196"/>
    </location>
</feature>
<dbReference type="InterPro" id="IPR001820">
    <property type="entry name" value="TIMP"/>
</dbReference>
<keyword evidence="4" id="KW-0732">Signal</keyword>
<keyword evidence="2" id="KW-0964">Secreted</keyword>
<evidence type="ECO:0000313" key="6">
    <source>
        <dbReference type="Proteomes" id="UP000238312"/>
    </source>
</evidence>
<comment type="caution">
    <text evidence="5">The sequence shown here is derived from an EMBL/GenBank/DDBJ whole genome shotgun (WGS) entry which is preliminary data.</text>
</comment>